<evidence type="ECO:0000313" key="6">
    <source>
        <dbReference type="Proteomes" id="UP000266649"/>
    </source>
</evidence>
<dbReference type="Pfam" id="PF14295">
    <property type="entry name" value="PAN_4"/>
    <property type="match status" value="2"/>
</dbReference>
<dbReference type="Gene3D" id="3.50.4.10">
    <property type="entry name" value="Hepatocyte Growth Factor"/>
    <property type="match status" value="2"/>
</dbReference>
<reference evidence="5 6" key="1">
    <citation type="submission" date="2018-09" db="EMBL/GenBank/DDBJ databases">
        <title>Gemmobacter lutimaris sp. nov., a marine bacterium isolated from tidal flat.</title>
        <authorList>
            <person name="Lee D.W."/>
            <person name="Yoo Y."/>
            <person name="Kim J.-J."/>
            <person name="Kim B.S."/>
        </authorList>
    </citation>
    <scope>NUCLEOTIDE SEQUENCE [LARGE SCALE GENOMIC DNA]</scope>
    <source>
        <strain evidence="5 6">YJ-T1-11</strain>
    </source>
</reference>
<dbReference type="OrthoDB" id="1522627at2"/>
<keyword evidence="3" id="KW-0732">Signal</keyword>
<gene>
    <name evidence="5" type="ORF">D2N39_13085</name>
</gene>
<comment type="caution">
    <text evidence="5">The sequence shown here is derived from an EMBL/GenBank/DDBJ whole genome shotgun (WGS) entry which is preliminary data.</text>
</comment>
<dbReference type="SUPFAM" id="SSF52096">
    <property type="entry name" value="ClpP/crotonase"/>
    <property type="match status" value="1"/>
</dbReference>
<protein>
    <recommendedName>
        <fullName evidence="4">Apple domain-containing protein</fullName>
    </recommendedName>
</protein>
<keyword evidence="1" id="KW-0677">Repeat</keyword>
<proteinExistence type="predicted"/>
<evidence type="ECO:0000256" key="3">
    <source>
        <dbReference type="SAM" id="SignalP"/>
    </source>
</evidence>
<feature type="signal peptide" evidence="3">
    <location>
        <begin position="1"/>
        <end position="21"/>
    </location>
</feature>
<dbReference type="Proteomes" id="UP000266649">
    <property type="component" value="Unassembled WGS sequence"/>
</dbReference>
<dbReference type="AlphaFoldDB" id="A0A398BPI3"/>
<dbReference type="InterPro" id="IPR003609">
    <property type="entry name" value="Pan_app"/>
</dbReference>
<dbReference type="InterPro" id="IPR029045">
    <property type="entry name" value="ClpP/crotonase-like_dom_sf"/>
</dbReference>
<evidence type="ECO:0000313" key="5">
    <source>
        <dbReference type="EMBL" id="RID91624.1"/>
    </source>
</evidence>
<name>A0A398BPI3_9RHOB</name>
<organism evidence="5 6">
    <name type="scientific">Gemmobacter lutimaris</name>
    <dbReference type="NCBI Taxonomy" id="2306023"/>
    <lineage>
        <taxon>Bacteria</taxon>
        <taxon>Pseudomonadati</taxon>
        <taxon>Pseudomonadota</taxon>
        <taxon>Alphaproteobacteria</taxon>
        <taxon>Rhodobacterales</taxon>
        <taxon>Paracoccaceae</taxon>
        <taxon>Gemmobacter</taxon>
    </lineage>
</organism>
<feature type="chain" id="PRO_5017231760" description="Apple domain-containing protein" evidence="3">
    <location>
        <begin position="22"/>
        <end position="393"/>
    </location>
</feature>
<feature type="domain" description="Apple" evidence="4">
    <location>
        <begin position="330"/>
        <end position="367"/>
    </location>
</feature>
<evidence type="ECO:0000256" key="1">
    <source>
        <dbReference type="ARBA" id="ARBA00022737"/>
    </source>
</evidence>
<evidence type="ECO:0000259" key="4">
    <source>
        <dbReference type="Pfam" id="PF14295"/>
    </source>
</evidence>
<feature type="domain" description="Apple" evidence="4">
    <location>
        <begin position="248"/>
        <end position="290"/>
    </location>
</feature>
<dbReference type="GO" id="GO:0005576">
    <property type="term" value="C:extracellular region"/>
    <property type="evidence" value="ECO:0007669"/>
    <property type="project" value="InterPro"/>
</dbReference>
<dbReference type="RefSeq" id="WP_119135227.1">
    <property type="nucleotide sequence ID" value="NZ_QXXQ01000006.1"/>
</dbReference>
<dbReference type="GO" id="GO:0006508">
    <property type="term" value="P:proteolysis"/>
    <property type="evidence" value="ECO:0007669"/>
    <property type="project" value="InterPro"/>
</dbReference>
<keyword evidence="6" id="KW-1185">Reference proteome</keyword>
<keyword evidence="2" id="KW-1015">Disulfide bond</keyword>
<dbReference type="CDD" id="cd01100">
    <property type="entry name" value="APPLE_Factor_XI_like"/>
    <property type="match status" value="2"/>
</dbReference>
<evidence type="ECO:0000256" key="2">
    <source>
        <dbReference type="ARBA" id="ARBA00023157"/>
    </source>
</evidence>
<dbReference type="EMBL" id="QXXQ01000006">
    <property type="protein sequence ID" value="RID91624.1"/>
    <property type="molecule type" value="Genomic_DNA"/>
</dbReference>
<dbReference type="InterPro" id="IPR000177">
    <property type="entry name" value="Apple"/>
</dbReference>
<sequence length="393" mass="43235">MVNKTLLLAAFLSSVGQLALADPVSYGSFRHIDEVPEALFLFDQINQSDSFDLRRALREHPVTLVVLGSAGGNLYEGLQIASILRDKGIGTYIPLGASCESSCANVFFGGSHRFVQGALGVHQFYYSGDTGESRESLGKATSTTQYTTSEIIGILNHFNTPPFVYERMFSTDDIYYFKDEEKPLLNLDADADDFQLSLASIDRLISRRPEVLKRPESTTAIDSVAGKSALPSQPARNPPEPVKLFENIDFFGQDLSAAGIRNVSLSECETICRNDPTCAAFSYVSATRWCWPKSAVENVSLSPGTISGVTDYTRVNAEALDRPFVELTGADLSGADLYPRGIRDLSLQGCREVCLREENCRAFSWVAKKRWCFPKYGLGVPRKMLGTISGLRK</sequence>
<accession>A0A398BPI3</accession>